<dbReference type="EMBL" id="CAEQ01001254">
    <property type="protein sequence ID" value="CCD13715.1"/>
    <property type="molecule type" value="Genomic_DNA"/>
</dbReference>
<comment type="caution">
    <text evidence="3">The sequence shown here is derived from an EMBL/GenBank/DDBJ whole genome shotgun (WGS) entry which is preliminary data.</text>
</comment>
<reference evidence="4" key="1">
    <citation type="submission" date="2011-07" db="EMBL/GenBank/DDBJ databases">
        <title>Divergent evolution of antigenic variation in African trypanosomes.</title>
        <authorList>
            <person name="Jackson A.P."/>
            <person name="Berry A."/>
            <person name="Allison H.C."/>
            <person name="Burton P."/>
            <person name="Anderson J."/>
            <person name="Aslett M."/>
            <person name="Brown R."/>
            <person name="Corton N."/>
            <person name="Harris D."/>
            <person name="Hauser H."/>
            <person name="Gamble J."/>
            <person name="Gilderthorp R."/>
            <person name="McQuillan J."/>
            <person name="Quail M.A."/>
            <person name="Sanders M."/>
            <person name="Van Tonder A."/>
            <person name="Ginger M.L."/>
            <person name="Donelson J.E."/>
            <person name="Field M.C."/>
            <person name="Barry J.D."/>
            <person name="Berriman M."/>
            <person name="Hertz-Fowler C."/>
        </authorList>
    </citation>
    <scope>NUCLEOTIDE SEQUENCE [LARGE SCALE GENOMIC DNA]</scope>
    <source>
        <strain evidence="4">IL3000</strain>
    </source>
</reference>
<keyword evidence="2" id="KW-1133">Transmembrane helix</keyword>
<keyword evidence="2" id="KW-0812">Transmembrane</keyword>
<evidence type="ECO:0000256" key="1">
    <source>
        <dbReference type="SAM" id="MobiDB-lite"/>
    </source>
</evidence>
<gene>
    <name evidence="3" type="ORF">TCIL3000_0_04720</name>
</gene>
<keyword evidence="4" id="KW-1185">Reference proteome</keyword>
<evidence type="ECO:0000313" key="3">
    <source>
        <dbReference type="EMBL" id="CCD13715.1"/>
    </source>
</evidence>
<proteinExistence type="predicted"/>
<dbReference type="Proteomes" id="UP000000702">
    <property type="component" value="Unassembled WGS sequence"/>
</dbReference>
<reference evidence="3 4" key="2">
    <citation type="journal article" date="2012" name="Proc. Natl. Acad. Sci. U.S.A.">
        <title>Antigenic diversity is generated by distinct evolutionary mechanisms in African trypanosome species.</title>
        <authorList>
            <person name="Jackson A.P."/>
            <person name="Berry A."/>
            <person name="Aslett M."/>
            <person name="Allison H.C."/>
            <person name="Burton P."/>
            <person name="Vavrova-Anderson J."/>
            <person name="Brown R."/>
            <person name="Browne H."/>
            <person name="Corton N."/>
            <person name="Hauser H."/>
            <person name="Gamble J."/>
            <person name="Gilderthorp R."/>
            <person name="Marcello L."/>
            <person name="McQuillan J."/>
            <person name="Otto T.D."/>
            <person name="Quail M.A."/>
            <person name="Sanders M.J."/>
            <person name="van Tonder A."/>
            <person name="Ginger M.L."/>
            <person name="Field M.C."/>
            <person name="Barry J.D."/>
            <person name="Hertz-Fowler C."/>
            <person name="Berriman M."/>
        </authorList>
    </citation>
    <scope>NUCLEOTIDE SEQUENCE [LARGE SCALE GENOMIC DNA]</scope>
    <source>
        <strain evidence="3 4">IL3000</strain>
    </source>
</reference>
<evidence type="ECO:0000313" key="4">
    <source>
        <dbReference type="Proteomes" id="UP000000702"/>
    </source>
</evidence>
<organism evidence="3 4">
    <name type="scientific">Trypanosoma congolense (strain IL3000)</name>
    <dbReference type="NCBI Taxonomy" id="1068625"/>
    <lineage>
        <taxon>Eukaryota</taxon>
        <taxon>Discoba</taxon>
        <taxon>Euglenozoa</taxon>
        <taxon>Kinetoplastea</taxon>
        <taxon>Metakinetoplastina</taxon>
        <taxon>Trypanosomatida</taxon>
        <taxon>Trypanosomatidae</taxon>
        <taxon>Trypanosoma</taxon>
        <taxon>Nannomonas</taxon>
    </lineage>
</organism>
<dbReference type="AlphaFoldDB" id="F9W926"/>
<protein>
    <submittedName>
        <fullName evidence="3">Uncharacterized protein</fullName>
    </submittedName>
</protein>
<evidence type="ECO:0000256" key="2">
    <source>
        <dbReference type="SAM" id="Phobius"/>
    </source>
</evidence>
<feature type="transmembrane region" description="Helical" evidence="2">
    <location>
        <begin position="45"/>
        <end position="66"/>
    </location>
</feature>
<sequence>MSSGGHPNDSPVRMRENRGDGKQLPSFFYAVGGKGLQGGHMMVEIQLSSTFMSSSILIIFSCVRILRDTLLILFKMSSLICIWEHFPLEEILEKIRHFFGSHGLWEFVNYRCYFTTGNCVKYVYRFSVLVGGLSVKAV</sequence>
<feature type="region of interest" description="Disordered" evidence="1">
    <location>
        <begin position="1"/>
        <end position="20"/>
    </location>
</feature>
<keyword evidence="2" id="KW-0472">Membrane</keyword>
<accession>F9W926</accession>
<name>F9W926_TRYCI</name>